<dbReference type="PANTHER" id="PTHR44520">
    <property type="entry name" value="RESPONSE REGULATOR RCP1-RELATED"/>
    <property type="match status" value="1"/>
</dbReference>
<reference evidence="3 4" key="1">
    <citation type="submission" date="2020-05" db="EMBL/GenBank/DDBJ databases">
        <authorList>
            <person name="Ruan W."/>
            <person name="Jeon C.O."/>
            <person name="Chun B.H."/>
        </authorList>
    </citation>
    <scope>NUCLEOTIDE SEQUENCE [LARGE SCALE GENOMIC DNA]</scope>
    <source>
        <strain evidence="3 4">TBZ9</strain>
    </source>
</reference>
<dbReference type="InterPro" id="IPR001789">
    <property type="entry name" value="Sig_transdc_resp-reg_receiver"/>
</dbReference>
<keyword evidence="1" id="KW-0597">Phosphoprotein</keyword>
<dbReference type="PANTHER" id="PTHR44520:SF2">
    <property type="entry name" value="RESPONSE REGULATOR RCP1"/>
    <property type="match status" value="1"/>
</dbReference>
<feature type="modified residue" description="4-aspartylphosphate" evidence="1">
    <location>
        <position position="72"/>
    </location>
</feature>
<dbReference type="CDD" id="cd17557">
    <property type="entry name" value="REC_Rcp-like"/>
    <property type="match status" value="1"/>
</dbReference>
<evidence type="ECO:0000259" key="2">
    <source>
        <dbReference type="PROSITE" id="PS50110"/>
    </source>
</evidence>
<evidence type="ECO:0000313" key="3">
    <source>
        <dbReference type="EMBL" id="NOG32465.1"/>
    </source>
</evidence>
<dbReference type="PROSITE" id="PS50110">
    <property type="entry name" value="RESPONSE_REGULATORY"/>
    <property type="match status" value="1"/>
</dbReference>
<keyword evidence="4" id="KW-1185">Reference proteome</keyword>
<dbReference type="InterPro" id="IPR052893">
    <property type="entry name" value="TCS_response_regulator"/>
</dbReference>
<dbReference type="Pfam" id="PF00072">
    <property type="entry name" value="Response_reg"/>
    <property type="match status" value="1"/>
</dbReference>
<dbReference type="SMART" id="SM00448">
    <property type="entry name" value="REC"/>
    <property type="match status" value="1"/>
</dbReference>
<comment type="caution">
    <text evidence="3">The sequence shown here is derived from an EMBL/GenBank/DDBJ whole genome shotgun (WGS) entry which is preliminary data.</text>
</comment>
<evidence type="ECO:0000313" key="4">
    <source>
        <dbReference type="Proteomes" id="UP000588806"/>
    </source>
</evidence>
<evidence type="ECO:0000256" key="1">
    <source>
        <dbReference type="PROSITE-ProRule" id="PRU00169"/>
    </source>
</evidence>
<name>A0A7Y3TYK8_9GAMM</name>
<dbReference type="SUPFAM" id="SSF52172">
    <property type="entry name" value="CheY-like"/>
    <property type="match status" value="1"/>
</dbReference>
<dbReference type="GO" id="GO:0000160">
    <property type="term" value="P:phosphorelay signal transduction system"/>
    <property type="evidence" value="ECO:0007669"/>
    <property type="project" value="InterPro"/>
</dbReference>
<sequence length="151" mass="17180">MHEARRQGEHRILLVEDDQADAYITQRVFRDITQHLHQGISLEHSETGESALALLEARLDDSQPLPDLILLDLNMPRMDGFTFLEHIKADPRLCLIPVVVLTTSSAQSDIRQSYAQGAAGYVVKSTSMDEFTHHMQRLAIYWFELVQRAAP</sequence>
<organism evidence="3 4">
    <name type="scientific">Vreelandella azerica</name>
    <dbReference type="NCBI Taxonomy" id="2732867"/>
    <lineage>
        <taxon>Bacteria</taxon>
        <taxon>Pseudomonadati</taxon>
        <taxon>Pseudomonadota</taxon>
        <taxon>Gammaproteobacteria</taxon>
        <taxon>Oceanospirillales</taxon>
        <taxon>Halomonadaceae</taxon>
        <taxon>Vreelandella</taxon>
    </lineage>
</organism>
<reference evidence="3 4" key="2">
    <citation type="submission" date="2020-06" db="EMBL/GenBank/DDBJ databases">
        <title>Halomonas songnenensis sp. nov., a moderately halophilic bacterium isolated from saline and alkaline soils.</title>
        <authorList>
            <person name="Jiang J."/>
            <person name="Pan Y."/>
        </authorList>
    </citation>
    <scope>NUCLEOTIDE SEQUENCE [LARGE SCALE GENOMIC DNA]</scope>
    <source>
        <strain evidence="3 4">TBZ9</strain>
    </source>
</reference>
<proteinExistence type="predicted"/>
<dbReference type="RefSeq" id="WP_171702927.1">
    <property type="nucleotide sequence ID" value="NZ_JABFHI010000005.1"/>
</dbReference>
<dbReference type="Proteomes" id="UP000588806">
    <property type="component" value="Unassembled WGS sequence"/>
</dbReference>
<feature type="domain" description="Response regulatory" evidence="2">
    <location>
        <begin position="11"/>
        <end position="139"/>
    </location>
</feature>
<dbReference type="AlphaFoldDB" id="A0A7Y3TYK8"/>
<dbReference type="Gene3D" id="3.40.50.2300">
    <property type="match status" value="1"/>
</dbReference>
<dbReference type="InterPro" id="IPR011006">
    <property type="entry name" value="CheY-like_superfamily"/>
</dbReference>
<gene>
    <name evidence="3" type="ORF">HLB35_13165</name>
</gene>
<accession>A0A7Y3TYK8</accession>
<dbReference type="EMBL" id="JABFHI010000005">
    <property type="protein sequence ID" value="NOG32465.1"/>
    <property type="molecule type" value="Genomic_DNA"/>
</dbReference>
<protein>
    <submittedName>
        <fullName evidence="3">Response regulator</fullName>
    </submittedName>
</protein>